<keyword evidence="4" id="KW-1185">Reference proteome</keyword>
<keyword evidence="1" id="KW-0812">Transmembrane</keyword>
<proteinExistence type="predicted"/>
<dbReference type="EMBL" id="MYFO01000002">
    <property type="protein sequence ID" value="TFE91454.1"/>
    <property type="molecule type" value="Genomic_DNA"/>
</dbReference>
<organism evidence="3 4">
    <name type="scientific">Paenibacillus athensensis</name>
    <dbReference type="NCBI Taxonomy" id="1967502"/>
    <lineage>
        <taxon>Bacteria</taxon>
        <taxon>Bacillati</taxon>
        <taxon>Bacillota</taxon>
        <taxon>Bacilli</taxon>
        <taxon>Bacillales</taxon>
        <taxon>Paenibacillaceae</taxon>
        <taxon>Paenibacillus</taxon>
    </lineage>
</organism>
<dbReference type="RefSeq" id="WP_134749286.1">
    <property type="nucleotide sequence ID" value="NZ_MYFO02000004.1"/>
</dbReference>
<feature type="domain" description="Glutaredoxin" evidence="2">
    <location>
        <begin position="4"/>
        <end position="61"/>
    </location>
</feature>
<evidence type="ECO:0000313" key="4">
    <source>
        <dbReference type="Proteomes" id="UP000298246"/>
    </source>
</evidence>
<dbReference type="Proteomes" id="UP000298246">
    <property type="component" value="Unassembled WGS sequence"/>
</dbReference>
<evidence type="ECO:0000313" key="3">
    <source>
        <dbReference type="EMBL" id="TFE91454.1"/>
    </source>
</evidence>
<dbReference type="Pfam" id="PF00462">
    <property type="entry name" value="Glutaredoxin"/>
    <property type="match status" value="1"/>
</dbReference>
<dbReference type="Gene3D" id="3.40.30.10">
    <property type="entry name" value="Glutaredoxin"/>
    <property type="match status" value="1"/>
</dbReference>
<protein>
    <recommendedName>
        <fullName evidence="2">Glutaredoxin domain-containing protein</fullName>
    </recommendedName>
</protein>
<keyword evidence="1" id="KW-1133">Transmembrane helix</keyword>
<dbReference type="SUPFAM" id="SSF52833">
    <property type="entry name" value="Thioredoxin-like"/>
    <property type="match status" value="1"/>
</dbReference>
<dbReference type="InterPro" id="IPR036249">
    <property type="entry name" value="Thioredoxin-like_sf"/>
</dbReference>
<name>A0A4Y8QA01_9BACL</name>
<dbReference type="CDD" id="cd02976">
    <property type="entry name" value="NrdH"/>
    <property type="match status" value="1"/>
</dbReference>
<dbReference type="AlphaFoldDB" id="A0A4Y8QA01"/>
<reference evidence="3 4" key="1">
    <citation type="submission" date="2017-03" db="EMBL/GenBank/DDBJ databases">
        <title>Isolation of Levoglucosan Utilizing Bacteria.</title>
        <authorList>
            <person name="Arya A.S."/>
        </authorList>
    </citation>
    <scope>NUCLEOTIDE SEQUENCE [LARGE SCALE GENOMIC DNA]</scope>
    <source>
        <strain evidence="3 4">MEC069</strain>
    </source>
</reference>
<accession>A0A4Y8QA01</accession>
<sequence length="80" mass="8466">MKQVTVYISDGCVACEETIAYLQSRGVAPAIRNIAAGSDVWKELLALGGIATPLLVIGGTVLHTLNKRVVDQLLEEDAGE</sequence>
<dbReference type="PROSITE" id="PS51354">
    <property type="entry name" value="GLUTAREDOXIN_2"/>
    <property type="match status" value="1"/>
</dbReference>
<dbReference type="InterPro" id="IPR002109">
    <property type="entry name" value="Glutaredoxin"/>
</dbReference>
<comment type="caution">
    <text evidence="3">The sequence shown here is derived from an EMBL/GenBank/DDBJ whole genome shotgun (WGS) entry which is preliminary data.</text>
</comment>
<evidence type="ECO:0000256" key="1">
    <source>
        <dbReference type="SAM" id="Phobius"/>
    </source>
</evidence>
<gene>
    <name evidence="3" type="ORF">B5M42_02325</name>
</gene>
<keyword evidence="1" id="KW-0472">Membrane</keyword>
<dbReference type="OrthoDB" id="9795531at2"/>
<evidence type="ECO:0000259" key="2">
    <source>
        <dbReference type="Pfam" id="PF00462"/>
    </source>
</evidence>
<feature type="transmembrane region" description="Helical" evidence="1">
    <location>
        <begin position="44"/>
        <end position="65"/>
    </location>
</feature>